<dbReference type="OrthoDB" id="6925661at2759"/>
<dbReference type="Proteomes" id="UP000663880">
    <property type="component" value="Unassembled WGS sequence"/>
</dbReference>
<keyword evidence="1" id="KW-1133">Transmembrane helix</keyword>
<dbReference type="AlphaFoldDB" id="A0A821Q0R1"/>
<gene>
    <name evidence="3" type="ORF">PMACD_LOCUS4331</name>
</gene>
<evidence type="ECO:0000313" key="4">
    <source>
        <dbReference type="Proteomes" id="UP000663880"/>
    </source>
</evidence>
<evidence type="ECO:0000256" key="2">
    <source>
        <dbReference type="SAM" id="SignalP"/>
    </source>
</evidence>
<sequence length="139" mass="15590">MLCKIVLLCFFNCLYLHAKADTECDDFTMDIEDIREFSSFKPINNSITYIHTTAKELSACDYLRVYVELEEPVPGLTSAKANFTLKLEDTSKSSLVSQENQVDGGLIAGIIIGLILLIIAGYFGYNILMEKLESGVYRE</sequence>
<keyword evidence="4" id="KW-1185">Reference proteome</keyword>
<evidence type="ECO:0000256" key="1">
    <source>
        <dbReference type="SAM" id="Phobius"/>
    </source>
</evidence>
<protein>
    <submittedName>
        <fullName evidence="3">Uncharacterized protein</fullName>
    </submittedName>
</protein>
<evidence type="ECO:0000313" key="3">
    <source>
        <dbReference type="EMBL" id="CAF4815971.1"/>
    </source>
</evidence>
<comment type="caution">
    <text evidence="3">The sequence shown here is derived from an EMBL/GenBank/DDBJ whole genome shotgun (WGS) entry which is preliminary data.</text>
</comment>
<name>A0A821Q0R1_9NEOP</name>
<proteinExistence type="predicted"/>
<feature type="transmembrane region" description="Helical" evidence="1">
    <location>
        <begin position="106"/>
        <end position="128"/>
    </location>
</feature>
<keyword evidence="2" id="KW-0732">Signal</keyword>
<keyword evidence="1" id="KW-0812">Transmembrane</keyword>
<organism evidence="3 4">
    <name type="scientific">Pieris macdunnoughi</name>
    <dbReference type="NCBI Taxonomy" id="345717"/>
    <lineage>
        <taxon>Eukaryota</taxon>
        <taxon>Metazoa</taxon>
        <taxon>Ecdysozoa</taxon>
        <taxon>Arthropoda</taxon>
        <taxon>Hexapoda</taxon>
        <taxon>Insecta</taxon>
        <taxon>Pterygota</taxon>
        <taxon>Neoptera</taxon>
        <taxon>Endopterygota</taxon>
        <taxon>Lepidoptera</taxon>
        <taxon>Glossata</taxon>
        <taxon>Ditrysia</taxon>
        <taxon>Papilionoidea</taxon>
        <taxon>Pieridae</taxon>
        <taxon>Pierinae</taxon>
        <taxon>Pieris</taxon>
    </lineage>
</organism>
<feature type="signal peptide" evidence="2">
    <location>
        <begin position="1"/>
        <end position="20"/>
    </location>
</feature>
<dbReference type="EMBL" id="CAJOBZ010000007">
    <property type="protein sequence ID" value="CAF4815971.1"/>
    <property type="molecule type" value="Genomic_DNA"/>
</dbReference>
<reference evidence="3" key="1">
    <citation type="submission" date="2021-02" db="EMBL/GenBank/DDBJ databases">
        <authorList>
            <person name="Steward A R."/>
        </authorList>
    </citation>
    <scope>NUCLEOTIDE SEQUENCE</scope>
</reference>
<accession>A0A821Q0R1</accession>
<feature type="chain" id="PRO_5032572341" evidence="2">
    <location>
        <begin position="21"/>
        <end position="139"/>
    </location>
</feature>
<keyword evidence="1" id="KW-0472">Membrane</keyword>